<organism evidence="2 3">
    <name type="scientific">Suillus luteus UH-Slu-Lm8-n1</name>
    <dbReference type="NCBI Taxonomy" id="930992"/>
    <lineage>
        <taxon>Eukaryota</taxon>
        <taxon>Fungi</taxon>
        <taxon>Dikarya</taxon>
        <taxon>Basidiomycota</taxon>
        <taxon>Agaricomycotina</taxon>
        <taxon>Agaricomycetes</taxon>
        <taxon>Agaricomycetidae</taxon>
        <taxon>Boletales</taxon>
        <taxon>Suillineae</taxon>
        <taxon>Suillaceae</taxon>
        <taxon>Suillus</taxon>
    </lineage>
</organism>
<evidence type="ECO:0000313" key="3">
    <source>
        <dbReference type="Proteomes" id="UP000054485"/>
    </source>
</evidence>
<dbReference type="InterPro" id="IPR006073">
    <property type="entry name" value="GTP-bd"/>
</dbReference>
<dbReference type="STRING" id="930992.A0A0D0ADT8"/>
<dbReference type="AlphaFoldDB" id="A0A0D0ADT8"/>
<gene>
    <name evidence="2" type="ORF">CY34DRAFT_811402</name>
</gene>
<dbReference type="OrthoDB" id="59699at2759"/>
<reference evidence="3" key="2">
    <citation type="submission" date="2015-01" db="EMBL/GenBank/DDBJ databases">
        <title>Evolutionary Origins and Diversification of the Mycorrhizal Mutualists.</title>
        <authorList>
            <consortium name="DOE Joint Genome Institute"/>
            <consortium name="Mycorrhizal Genomics Consortium"/>
            <person name="Kohler A."/>
            <person name="Kuo A."/>
            <person name="Nagy L.G."/>
            <person name="Floudas D."/>
            <person name="Copeland A."/>
            <person name="Barry K.W."/>
            <person name="Cichocki N."/>
            <person name="Veneault-Fourrey C."/>
            <person name="LaButti K."/>
            <person name="Lindquist E.A."/>
            <person name="Lipzen A."/>
            <person name="Lundell T."/>
            <person name="Morin E."/>
            <person name="Murat C."/>
            <person name="Riley R."/>
            <person name="Ohm R."/>
            <person name="Sun H."/>
            <person name="Tunlid A."/>
            <person name="Henrissat B."/>
            <person name="Grigoriev I.V."/>
            <person name="Hibbett D.S."/>
            <person name="Martin F."/>
        </authorList>
    </citation>
    <scope>NUCLEOTIDE SEQUENCE [LARGE SCALE GENOMIC DNA]</scope>
    <source>
        <strain evidence="3">UH-Slu-Lm8-n1</strain>
    </source>
</reference>
<dbReference type="EMBL" id="KN835541">
    <property type="protein sequence ID" value="KIK36309.1"/>
    <property type="molecule type" value="Genomic_DNA"/>
</dbReference>
<dbReference type="InParanoid" id="A0A0D0ADT8"/>
<sequence length="265" mass="30283">MAPIDAQDSDLRNMIGRFRVLIIGRRNAGKTTILRRVCDTTDNPEIYDTKGKKINDDEVKATITRGNHNIKQAMVFKSKPEFVFHDSCGFEGGSEVEFEEMKKFISEGVNATKLEERIHAIWYCISMDDPSRMIQKSEEKFFLECDTGHVPVVVVFTKFAKLNSVAYGKIKKQLDGLSKEEFARRITERVEELFTNTGVLDLLNDPKNRTRPKSYVRLQNMKEPNANCNNLLESTTFALDDKQLRLFLVSTQQSNLELCIKCAVA</sequence>
<evidence type="ECO:0000259" key="1">
    <source>
        <dbReference type="Pfam" id="PF01926"/>
    </source>
</evidence>
<dbReference type="Proteomes" id="UP000054485">
    <property type="component" value="Unassembled WGS sequence"/>
</dbReference>
<dbReference type="Gene3D" id="3.40.50.300">
    <property type="entry name" value="P-loop containing nucleotide triphosphate hydrolases"/>
    <property type="match status" value="1"/>
</dbReference>
<dbReference type="HOGENOM" id="CLU_023805_1_1_1"/>
<dbReference type="InterPro" id="IPR027417">
    <property type="entry name" value="P-loop_NTPase"/>
</dbReference>
<accession>A0A0D0ADT8</accession>
<reference evidence="2 3" key="1">
    <citation type="submission" date="2014-04" db="EMBL/GenBank/DDBJ databases">
        <authorList>
            <consortium name="DOE Joint Genome Institute"/>
            <person name="Kuo A."/>
            <person name="Ruytinx J."/>
            <person name="Rineau F."/>
            <person name="Colpaert J."/>
            <person name="Kohler A."/>
            <person name="Nagy L.G."/>
            <person name="Floudas D."/>
            <person name="Copeland A."/>
            <person name="Barry K.W."/>
            <person name="Cichocki N."/>
            <person name="Veneault-Fourrey C."/>
            <person name="LaButti K."/>
            <person name="Lindquist E.A."/>
            <person name="Lipzen A."/>
            <person name="Lundell T."/>
            <person name="Morin E."/>
            <person name="Murat C."/>
            <person name="Sun H."/>
            <person name="Tunlid A."/>
            <person name="Henrissat B."/>
            <person name="Grigoriev I.V."/>
            <person name="Hibbett D.S."/>
            <person name="Martin F."/>
            <person name="Nordberg H.P."/>
            <person name="Cantor M.N."/>
            <person name="Hua S.X."/>
        </authorList>
    </citation>
    <scope>NUCLEOTIDE SEQUENCE [LARGE SCALE GENOMIC DNA]</scope>
    <source>
        <strain evidence="2 3">UH-Slu-Lm8-n1</strain>
    </source>
</reference>
<keyword evidence="3" id="KW-1185">Reference proteome</keyword>
<dbReference type="GO" id="GO:0005525">
    <property type="term" value="F:GTP binding"/>
    <property type="evidence" value="ECO:0007669"/>
    <property type="project" value="InterPro"/>
</dbReference>
<name>A0A0D0ADT8_9AGAM</name>
<dbReference type="CDD" id="cd00882">
    <property type="entry name" value="Ras_like_GTPase"/>
    <property type="match status" value="1"/>
</dbReference>
<evidence type="ECO:0000313" key="2">
    <source>
        <dbReference type="EMBL" id="KIK36309.1"/>
    </source>
</evidence>
<feature type="domain" description="G" evidence="1">
    <location>
        <begin position="19"/>
        <end position="158"/>
    </location>
</feature>
<dbReference type="SUPFAM" id="SSF52540">
    <property type="entry name" value="P-loop containing nucleoside triphosphate hydrolases"/>
    <property type="match status" value="1"/>
</dbReference>
<protein>
    <recommendedName>
        <fullName evidence="1">G domain-containing protein</fullName>
    </recommendedName>
</protein>
<dbReference type="Pfam" id="PF01926">
    <property type="entry name" value="MMR_HSR1"/>
    <property type="match status" value="1"/>
</dbReference>
<proteinExistence type="predicted"/>